<dbReference type="GeneID" id="83206180"/>
<organism evidence="1 2">
    <name type="scientific">Penicillium chermesinum</name>
    <dbReference type="NCBI Taxonomy" id="63820"/>
    <lineage>
        <taxon>Eukaryota</taxon>
        <taxon>Fungi</taxon>
        <taxon>Dikarya</taxon>
        <taxon>Ascomycota</taxon>
        <taxon>Pezizomycotina</taxon>
        <taxon>Eurotiomycetes</taxon>
        <taxon>Eurotiomycetidae</taxon>
        <taxon>Eurotiales</taxon>
        <taxon>Aspergillaceae</taxon>
        <taxon>Penicillium</taxon>
    </lineage>
</organism>
<evidence type="ECO:0000313" key="2">
    <source>
        <dbReference type="Proteomes" id="UP001150941"/>
    </source>
</evidence>
<evidence type="ECO:0000313" key="1">
    <source>
        <dbReference type="EMBL" id="KAJ5220377.1"/>
    </source>
</evidence>
<dbReference type="RefSeq" id="XP_058327207.1">
    <property type="nucleotide sequence ID" value="XM_058478877.1"/>
</dbReference>
<comment type="caution">
    <text evidence="1">The sequence shown here is derived from an EMBL/GenBank/DDBJ whole genome shotgun (WGS) entry which is preliminary data.</text>
</comment>
<sequence length="74" mass="8310">MRPSVAEYSGVSVLFAPRSISPHQQREFIGGAATYHNLMAGLYQRQLPRKATHDKFAALPEPRHRCLTGSLLYL</sequence>
<reference evidence="1" key="1">
    <citation type="submission" date="2022-11" db="EMBL/GenBank/DDBJ databases">
        <authorList>
            <person name="Petersen C."/>
        </authorList>
    </citation>
    <scope>NUCLEOTIDE SEQUENCE</scope>
    <source>
        <strain evidence="1">IBT 19713</strain>
    </source>
</reference>
<name>A0A9W9NI40_9EURO</name>
<reference evidence="1" key="2">
    <citation type="journal article" date="2023" name="IMA Fungus">
        <title>Comparative genomic study of the Penicillium genus elucidates a diverse pangenome and 15 lateral gene transfer events.</title>
        <authorList>
            <person name="Petersen C."/>
            <person name="Sorensen T."/>
            <person name="Nielsen M.R."/>
            <person name="Sondergaard T.E."/>
            <person name="Sorensen J.L."/>
            <person name="Fitzpatrick D.A."/>
            <person name="Frisvad J.C."/>
            <person name="Nielsen K.L."/>
        </authorList>
    </citation>
    <scope>NUCLEOTIDE SEQUENCE</scope>
    <source>
        <strain evidence="1">IBT 19713</strain>
    </source>
</reference>
<dbReference type="AlphaFoldDB" id="A0A9W9NI40"/>
<protein>
    <submittedName>
        <fullName evidence="1">Uncharacterized protein</fullName>
    </submittedName>
</protein>
<dbReference type="EMBL" id="JAPQKS010000007">
    <property type="protein sequence ID" value="KAJ5220377.1"/>
    <property type="molecule type" value="Genomic_DNA"/>
</dbReference>
<dbReference type="Proteomes" id="UP001150941">
    <property type="component" value="Unassembled WGS sequence"/>
</dbReference>
<accession>A0A9W9NI40</accession>
<proteinExistence type="predicted"/>
<keyword evidence="2" id="KW-1185">Reference proteome</keyword>
<gene>
    <name evidence="1" type="ORF">N7468_009581</name>
</gene>